<dbReference type="Pfam" id="PF10410">
    <property type="entry name" value="DnaB_bind"/>
    <property type="match status" value="1"/>
</dbReference>
<dbReference type="NCBIfam" id="TIGR01391">
    <property type="entry name" value="dnaG"/>
    <property type="match status" value="1"/>
</dbReference>
<dbReference type="RefSeq" id="WP_066283646.1">
    <property type="nucleotide sequence ID" value="NZ_CP013920.1"/>
</dbReference>
<dbReference type="SMART" id="SM00400">
    <property type="entry name" value="ZnF_CHCC"/>
    <property type="match status" value="1"/>
</dbReference>
<gene>
    <name evidence="12 16" type="primary">dnaG</name>
    <name evidence="16" type="ORF">AUT07_00454</name>
</gene>
<comment type="catalytic activity">
    <reaction evidence="12">
        <text>ssDNA + n NTP = ssDNA/pppN(pN)n-1 hybrid + (n-1) diphosphate.</text>
        <dbReference type="EC" id="2.7.7.101"/>
    </reaction>
</comment>
<keyword evidence="9" id="KW-0460">Magnesium</keyword>
<dbReference type="KEGG" id="asy:AUT07_00454"/>
<dbReference type="OrthoDB" id="9803773at2"/>
<dbReference type="FunFam" id="3.40.1360.10:FF:000002">
    <property type="entry name" value="DNA primase"/>
    <property type="match status" value="1"/>
</dbReference>
<dbReference type="Proteomes" id="UP000069926">
    <property type="component" value="Chromosome"/>
</dbReference>
<comment type="similarity">
    <text evidence="12 13">Belongs to the DnaG primase family.</text>
</comment>
<keyword evidence="7 12" id="KW-0863">Zinc-finger</keyword>
<evidence type="ECO:0000256" key="11">
    <source>
        <dbReference type="ARBA" id="ARBA00023163"/>
    </source>
</evidence>
<dbReference type="InterPro" id="IPR019475">
    <property type="entry name" value="DNA_primase_DnaB-bd"/>
</dbReference>
<dbReference type="SUPFAM" id="SSF57783">
    <property type="entry name" value="Zinc beta-ribbon"/>
    <property type="match status" value="1"/>
</dbReference>
<evidence type="ECO:0000256" key="6">
    <source>
        <dbReference type="ARBA" id="ARBA00022723"/>
    </source>
</evidence>
<dbReference type="GO" id="GO:0000428">
    <property type="term" value="C:DNA-directed RNA polymerase complex"/>
    <property type="evidence" value="ECO:0007669"/>
    <property type="project" value="UniProtKB-KW"/>
</dbReference>
<evidence type="ECO:0000256" key="12">
    <source>
        <dbReference type="HAMAP-Rule" id="MF_00974"/>
    </source>
</evidence>
<sequence>MSERIPHIFINDLLARTNIVDLVGTKVTLKKQGKNYYAYCPFHNEKTPSFTINEDKQFYYCFGCGAQGNAIDFLIHYEKLNFIETIEELASRQGLDIPYKIVNSSNKIKWYQRNNFYQLMNDINQFYQKSLSELNSDNAKKYLIKRGLNDEIIRQFSIGFAPKGWSNLLTYFNNNTDNHKQLNAIGMLIINNNGKTYDYFRNRIMFPIKDKLGRVIAFGGRALDNIMPKYLNSPETEIFHKGRELYGLYEAIQSNRLLTKLLVVEGYMDVISLAQFGINYAVASLGTVTTVYHIQLLFRTTDRVICCYDGDNAGRLAAWRTLKIALPYLKDGRQLEFIFLPDGEDPDSLIRKEGKKNFEQRIIKSYSLSKFLFDKLIKEVNLGNYEGKAKFNSLAIPLIKQVPSVTLQLFLIKELGKFIGIPDISYLFSILEKRYNKKTNYKKPKFIKPTTIRILIALLLQNPSFVNFVPPLDGIKHSQLPGIMLFLELVKLCKSQQNITTGQLLEYYRNNIYIKQLKALVIWNDIDIPEIAKRIFKDSLKHLFIIVLNERFEYLMAKERTEGLTSVERKEVYLITASKIQ</sequence>
<evidence type="ECO:0000313" key="16">
    <source>
        <dbReference type="EMBL" id="AMA65025.1"/>
    </source>
</evidence>
<evidence type="ECO:0000256" key="13">
    <source>
        <dbReference type="PIRNR" id="PIRNR002811"/>
    </source>
</evidence>
<dbReference type="GO" id="GO:0005737">
    <property type="term" value="C:cytoplasm"/>
    <property type="evidence" value="ECO:0007669"/>
    <property type="project" value="TreeGrafter"/>
</dbReference>
<dbReference type="EMBL" id="CP013920">
    <property type="protein sequence ID" value="AMA65025.1"/>
    <property type="molecule type" value="Genomic_DNA"/>
</dbReference>
<name>A0A109QE66_9GAMM</name>
<dbReference type="PANTHER" id="PTHR30313:SF2">
    <property type="entry name" value="DNA PRIMASE"/>
    <property type="match status" value="1"/>
</dbReference>
<dbReference type="Pfam" id="PF08278">
    <property type="entry name" value="DnaG_DnaB_bind"/>
    <property type="match status" value="1"/>
</dbReference>
<dbReference type="FunFam" id="3.90.580.10:FF:000001">
    <property type="entry name" value="DNA primase"/>
    <property type="match status" value="1"/>
</dbReference>
<comment type="function">
    <text evidence="12 13">RNA polymerase that catalyzes the synthesis of short RNA molecules used as primers for DNA polymerase during DNA replication.</text>
</comment>
<dbReference type="Gene3D" id="1.10.860.10">
    <property type="entry name" value="DNAb Helicase, Chain A"/>
    <property type="match status" value="1"/>
</dbReference>
<protein>
    <recommendedName>
        <fullName evidence="12 13">DNA primase</fullName>
        <ecNumber evidence="12">2.7.7.101</ecNumber>
    </recommendedName>
</protein>
<keyword evidence="11 12" id="KW-0804">Transcription</keyword>
<keyword evidence="6 12" id="KW-0479">Metal-binding</keyword>
<dbReference type="InterPro" id="IPR006295">
    <property type="entry name" value="DNA_primase_DnaG"/>
</dbReference>
<keyword evidence="1 12" id="KW-0240">DNA-directed RNA polymerase</keyword>
<organism evidence="16 17">
    <name type="scientific">Candidatus Arsenophonus lipoptenae</name>
    <dbReference type="NCBI Taxonomy" id="634113"/>
    <lineage>
        <taxon>Bacteria</taxon>
        <taxon>Pseudomonadati</taxon>
        <taxon>Pseudomonadota</taxon>
        <taxon>Gammaproteobacteria</taxon>
        <taxon>Enterobacterales</taxon>
        <taxon>Morganellaceae</taxon>
        <taxon>Arsenophonus</taxon>
    </lineage>
</organism>
<evidence type="ECO:0000256" key="4">
    <source>
        <dbReference type="ARBA" id="ARBA00022695"/>
    </source>
</evidence>
<dbReference type="InterPro" id="IPR030846">
    <property type="entry name" value="DnaG_bac"/>
</dbReference>
<dbReference type="InterPro" id="IPR002694">
    <property type="entry name" value="Znf_CHC2"/>
</dbReference>
<evidence type="ECO:0000256" key="7">
    <source>
        <dbReference type="ARBA" id="ARBA00022771"/>
    </source>
</evidence>
<dbReference type="Pfam" id="PF01807">
    <property type="entry name" value="Zn_ribbon_DnaG"/>
    <property type="match status" value="1"/>
</dbReference>
<dbReference type="FunFam" id="3.90.980.10:FF:000001">
    <property type="entry name" value="DNA primase"/>
    <property type="match status" value="1"/>
</dbReference>
<dbReference type="InterPro" id="IPR037068">
    <property type="entry name" value="DNA_primase_core_N_sf"/>
</dbReference>
<dbReference type="SUPFAM" id="SSF56731">
    <property type="entry name" value="DNA primase core"/>
    <property type="match status" value="1"/>
</dbReference>
<dbReference type="Gene3D" id="3.90.580.10">
    <property type="entry name" value="Zinc finger, CHC2-type domain"/>
    <property type="match status" value="1"/>
</dbReference>
<dbReference type="CDD" id="cd03364">
    <property type="entry name" value="TOPRIM_DnaG_primases"/>
    <property type="match status" value="1"/>
</dbReference>
<dbReference type="PROSITE" id="PS50880">
    <property type="entry name" value="TOPRIM"/>
    <property type="match status" value="1"/>
</dbReference>
<evidence type="ECO:0000256" key="1">
    <source>
        <dbReference type="ARBA" id="ARBA00022478"/>
    </source>
</evidence>
<dbReference type="InterPro" id="IPR013173">
    <property type="entry name" value="DNA_primase_DnaG_DnaB-bd_dom"/>
</dbReference>
<dbReference type="Pfam" id="PF13155">
    <property type="entry name" value="Toprim_2"/>
    <property type="match status" value="1"/>
</dbReference>
<dbReference type="InterPro" id="IPR013264">
    <property type="entry name" value="DNAG_N"/>
</dbReference>
<dbReference type="GO" id="GO:0003899">
    <property type="term" value="F:DNA-directed RNA polymerase activity"/>
    <property type="evidence" value="ECO:0007669"/>
    <property type="project" value="UniProtKB-UniRule"/>
</dbReference>
<evidence type="ECO:0000256" key="9">
    <source>
        <dbReference type="ARBA" id="ARBA00022842"/>
    </source>
</evidence>
<evidence type="ECO:0000313" key="17">
    <source>
        <dbReference type="Proteomes" id="UP000069926"/>
    </source>
</evidence>
<dbReference type="GO" id="GO:0003677">
    <property type="term" value="F:DNA binding"/>
    <property type="evidence" value="ECO:0007669"/>
    <property type="project" value="UniProtKB-KW"/>
</dbReference>
<keyword evidence="5 12" id="KW-0235">DNA replication</keyword>
<reference evidence="16 17" key="1">
    <citation type="submission" date="2016-01" db="EMBL/GenBank/DDBJ databases">
        <title>Genome sequence of Ca. Arsenophonus lipopteni, the exclusive symbiont of a blood sucking fly Lipoptena cervi (Diptera: Hippoboscidae).</title>
        <authorList>
            <person name="Novakova E."/>
            <person name="Hypsa V."/>
            <person name="Nguyen P."/>
            <person name="Husnik F."/>
            <person name="Darby A.C."/>
        </authorList>
    </citation>
    <scope>NUCLEOTIDE SEQUENCE [LARGE SCALE GENOMIC DNA]</scope>
    <source>
        <strain evidence="16 17">CB</strain>
    </source>
</reference>
<keyword evidence="3 12" id="KW-0808">Transferase</keyword>
<keyword evidence="8 12" id="KW-0862">Zinc</keyword>
<dbReference type="InterPro" id="IPR050219">
    <property type="entry name" value="DnaG_primase"/>
</dbReference>
<dbReference type="InterPro" id="IPR034151">
    <property type="entry name" value="TOPRIM_DnaG_bac"/>
</dbReference>
<keyword evidence="10 12" id="KW-0238">DNA-binding</keyword>
<keyword evidence="2 12" id="KW-0639">Primosome</keyword>
<evidence type="ECO:0000256" key="14">
    <source>
        <dbReference type="PIRSR" id="PIRSR002811-1"/>
    </source>
</evidence>
<dbReference type="AlphaFoldDB" id="A0A109QE66"/>
<feature type="domain" description="Toprim" evidence="15">
    <location>
        <begin position="259"/>
        <end position="341"/>
    </location>
</feature>
<comment type="cofactor">
    <cofactor evidence="12 13 14">
        <name>Zn(2+)</name>
        <dbReference type="ChEBI" id="CHEBI:29105"/>
    </cofactor>
    <text evidence="12 13 14">Binds 1 zinc ion per monomer.</text>
</comment>
<dbReference type="GO" id="GO:0006269">
    <property type="term" value="P:DNA replication, synthesis of primer"/>
    <property type="evidence" value="ECO:0007669"/>
    <property type="project" value="UniProtKB-UniRule"/>
</dbReference>
<dbReference type="STRING" id="634113.AUT07_00454"/>
<dbReference type="Pfam" id="PF08275">
    <property type="entry name" value="DNAG_N"/>
    <property type="match status" value="1"/>
</dbReference>
<dbReference type="HAMAP" id="MF_00974">
    <property type="entry name" value="DNA_primase_DnaG"/>
    <property type="match status" value="1"/>
</dbReference>
<comment type="subunit">
    <text evidence="12">Monomer. Interacts with DnaB.</text>
</comment>
<dbReference type="EC" id="2.7.7.101" evidence="12"/>
<dbReference type="GO" id="GO:1990077">
    <property type="term" value="C:primosome complex"/>
    <property type="evidence" value="ECO:0007669"/>
    <property type="project" value="UniProtKB-KW"/>
</dbReference>
<dbReference type="PANTHER" id="PTHR30313">
    <property type="entry name" value="DNA PRIMASE"/>
    <property type="match status" value="1"/>
</dbReference>
<evidence type="ECO:0000256" key="5">
    <source>
        <dbReference type="ARBA" id="ARBA00022705"/>
    </source>
</evidence>
<accession>A0A109QE66</accession>
<dbReference type="Gene3D" id="3.90.980.10">
    <property type="entry name" value="DNA primase, catalytic core, N-terminal domain"/>
    <property type="match status" value="1"/>
</dbReference>
<dbReference type="InterPro" id="IPR036977">
    <property type="entry name" value="DNA_primase_Znf_CHC2"/>
</dbReference>
<keyword evidence="17" id="KW-1185">Reference proteome</keyword>
<dbReference type="SMART" id="SM00493">
    <property type="entry name" value="TOPRIM"/>
    <property type="match status" value="1"/>
</dbReference>
<evidence type="ECO:0000256" key="2">
    <source>
        <dbReference type="ARBA" id="ARBA00022515"/>
    </source>
</evidence>
<evidence type="ECO:0000256" key="3">
    <source>
        <dbReference type="ARBA" id="ARBA00022679"/>
    </source>
</evidence>
<comment type="domain">
    <text evidence="12">Contains an N-terminal zinc-binding domain, a central core domain that contains the primase activity, and a C-terminal DnaB-binding domain.</text>
</comment>
<dbReference type="Gene3D" id="3.40.1360.10">
    <property type="match status" value="1"/>
</dbReference>
<dbReference type="SUPFAM" id="SSF117023">
    <property type="entry name" value="DNA primase DnaG, C-terminal domain"/>
    <property type="match status" value="1"/>
</dbReference>
<proteinExistence type="inferred from homology"/>
<evidence type="ECO:0000256" key="8">
    <source>
        <dbReference type="ARBA" id="ARBA00022833"/>
    </source>
</evidence>
<dbReference type="InterPro" id="IPR016136">
    <property type="entry name" value="DNA_helicase_N/primase_C"/>
</dbReference>
<dbReference type="InterPro" id="IPR006171">
    <property type="entry name" value="TOPRIM_dom"/>
</dbReference>
<feature type="zinc finger region" description="CHC2-type" evidence="12 14">
    <location>
        <begin position="40"/>
        <end position="64"/>
    </location>
</feature>
<evidence type="ECO:0000256" key="10">
    <source>
        <dbReference type="ARBA" id="ARBA00023125"/>
    </source>
</evidence>
<dbReference type="GO" id="GO:0008270">
    <property type="term" value="F:zinc ion binding"/>
    <property type="evidence" value="ECO:0007669"/>
    <property type="project" value="UniProtKB-UniRule"/>
</dbReference>
<dbReference type="PIRSF" id="PIRSF002811">
    <property type="entry name" value="DnaG"/>
    <property type="match status" value="1"/>
</dbReference>
<evidence type="ECO:0000259" key="15">
    <source>
        <dbReference type="PROSITE" id="PS50880"/>
    </source>
</evidence>
<dbReference type="SMART" id="SM00766">
    <property type="entry name" value="DnaG_DnaB_bind"/>
    <property type="match status" value="1"/>
</dbReference>
<dbReference type="Gene3D" id="1.20.50.20">
    <property type="entry name" value="DnaG, RNA polymerase domain, helical bundle"/>
    <property type="match status" value="1"/>
</dbReference>
<keyword evidence="4 12" id="KW-0548">Nucleotidyltransferase</keyword>
<dbReference type="PATRIC" id="fig|634113.3.peg.437"/>